<name>A0A7R9JB02_TIMCA</name>
<dbReference type="Gene3D" id="3.40.47.10">
    <property type="match status" value="1"/>
</dbReference>
<dbReference type="EMBL" id="OE183404">
    <property type="protein sequence ID" value="CAD7575634.1"/>
    <property type="molecule type" value="Genomic_DNA"/>
</dbReference>
<evidence type="ECO:0000313" key="3">
    <source>
        <dbReference type="EMBL" id="CAD7575634.1"/>
    </source>
</evidence>
<feature type="region of interest" description="Disordered" evidence="1">
    <location>
        <begin position="1"/>
        <end position="27"/>
    </location>
</feature>
<proteinExistence type="predicted"/>
<dbReference type="Pfam" id="PF00109">
    <property type="entry name" value="ketoacyl-synt"/>
    <property type="match status" value="1"/>
</dbReference>
<evidence type="ECO:0000259" key="2">
    <source>
        <dbReference type="Pfam" id="PF00109"/>
    </source>
</evidence>
<evidence type="ECO:0000256" key="1">
    <source>
        <dbReference type="SAM" id="MobiDB-lite"/>
    </source>
</evidence>
<gene>
    <name evidence="3" type="ORF">TCMB3V08_LOCUS8220</name>
</gene>
<dbReference type="SUPFAM" id="SSF53901">
    <property type="entry name" value="Thiolase-like"/>
    <property type="match status" value="1"/>
</dbReference>
<dbReference type="GO" id="GO:0016746">
    <property type="term" value="F:acyltransferase activity"/>
    <property type="evidence" value="ECO:0007669"/>
    <property type="project" value="InterPro"/>
</dbReference>
<dbReference type="InterPro" id="IPR014030">
    <property type="entry name" value="Ketoacyl_synth_N"/>
</dbReference>
<organism evidence="3">
    <name type="scientific">Timema californicum</name>
    <name type="common">California timema</name>
    <name type="synonym">Walking stick</name>
    <dbReference type="NCBI Taxonomy" id="61474"/>
    <lineage>
        <taxon>Eukaryota</taxon>
        <taxon>Metazoa</taxon>
        <taxon>Ecdysozoa</taxon>
        <taxon>Arthropoda</taxon>
        <taxon>Hexapoda</taxon>
        <taxon>Insecta</taxon>
        <taxon>Pterygota</taxon>
        <taxon>Neoptera</taxon>
        <taxon>Polyneoptera</taxon>
        <taxon>Phasmatodea</taxon>
        <taxon>Timematodea</taxon>
        <taxon>Timematoidea</taxon>
        <taxon>Timematidae</taxon>
        <taxon>Timema</taxon>
    </lineage>
</organism>
<protein>
    <submittedName>
        <fullName evidence="3">(California timema) hypothetical protein</fullName>
    </submittedName>
</protein>
<dbReference type="AlphaFoldDB" id="A0A7R9JB02"/>
<accession>A0A7R9JB02</accession>
<dbReference type="InterPro" id="IPR016039">
    <property type="entry name" value="Thiolase-like"/>
</dbReference>
<reference evidence="3" key="1">
    <citation type="submission" date="2020-11" db="EMBL/GenBank/DDBJ databases">
        <authorList>
            <person name="Tran Van P."/>
        </authorList>
    </citation>
    <scope>NUCLEOTIDE SEQUENCE</scope>
</reference>
<sequence length="228" mass="25518">MVQGGSSLGCEGAPTPNPTNPRNTTTNDRLNALVMVAINKELITQMKDFDDRVMEKFIDLKERRMELLNDHPLSDTIISGIPTLANIPLMLLMTSLDAIECTNPTSSHLDIDMAKIKFIMPKNKEGNISDDDVVISGMAGVFPEALNVNELKEKLFNNSEFIKVREDANWNIENLEIPSHLGTISRHNKFDASFFGVHKKQCNSLDSLLRQILERSFEAVVDAGKYEL</sequence>
<feature type="domain" description="Beta-ketoacyl synthase-like N-terminal" evidence="2">
    <location>
        <begin position="131"/>
        <end position="224"/>
    </location>
</feature>